<evidence type="ECO:0000259" key="2">
    <source>
        <dbReference type="Pfam" id="PF01425"/>
    </source>
</evidence>
<feature type="domain" description="Scytalone dehydratase-like protein Arp1 N-terminal" evidence="3">
    <location>
        <begin position="53"/>
        <end position="177"/>
    </location>
</feature>
<keyword evidence="5" id="KW-1185">Reference proteome</keyword>
<sequence length="649" mass="69026">MAFSVVRAALVALTWTAYATALVSPAGHTVVVNGITYYAAPEPVSIISATADQLKSAATTGVDLIPLTVMEDKSSSFTTAVFRSLAGNYTASDDVFNIGFLQAVYLKHSGTAPATVKYPLGAALTEYGTKLFMSARAYQSSVQAQGYSITGWRTELPAGPYFMSTSTGEVYQAYRLYSDVQGAFTEGLKPNTDGTFSVLSASVSGVQSVTIGVPSKLYYTKTAAKPLAGVRVGIKDIYDIAGVKTSCGNRAYFDLYPARSKTATAVQNLIDAGAVIVGKMKTSQFANGESATSDWVDYHCPFNPRGDGYQDPSSSSSGPGAGIAAYEWLDLTLGSDTGGSIRGPSGVNGCYGNRPSTGLVSLDNTMPLSPDMDTAGFLVRDPLLWHTAAKAMYKENINSNFTTFPSKILTSGFPTSATTEASTILLDFLSKLTTFLNATTSALDVNALWASTRPAEAAGNSISQFMGTVYPILISQQQYRLFTLPFYSDYAAAHDGRRPFINPVPLTRWAYGQSFPATAEQQALANKTVFTEWWNSNVVLESEESCSESILLYPGAAGNPNYRNTYRTAPGAPTGFSIGRVSNFAGVPDIVYPLGQASYRSTITLKTEFLPVTVDIVAAKGCDGMLFELAAALNKAGILKTPKTGSETF</sequence>
<feature type="chain" id="PRO_5034198803" description="Amidase domain-containing protein" evidence="1">
    <location>
        <begin position="22"/>
        <end position="649"/>
    </location>
</feature>
<evidence type="ECO:0000259" key="3">
    <source>
        <dbReference type="Pfam" id="PF26053"/>
    </source>
</evidence>
<evidence type="ECO:0008006" key="6">
    <source>
        <dbReference type="Google" id="ProtNLM"/>
    </source>
</evidence>
<evidence type="ECO:0000313" key="5">
    <source>
        <dbReference type="Proteomes" id="UP000664132"/>
    </source>
</evidence>
<evidence type="ECO:0000313" key="4">
    <source>
        <dbReference type="EMBL" id="KAG4419568.1"/>
    </source>
</evidence>
<keyword evidence="1" id="KW-0732">Signal</keyword>
<dbReference type="Gene3D" id="3.90.1300.10">
    <property type="entry name" value="Amidase signature (AS) domain"/>
    <property type="match status" value="1"/>
</dbReference>
<feature type="signal peptide" evidence="1">
    <location>
        <begin position="1"/>
        <end position="21"/>
    </location>
</feature>
<dbReference type="SUPFAM" id="SSF75304">
    <property type="entry name" value="Amidase signature (AS) enzymes"/>
    <property type="match status" value="1"/>
</dbReference>
<dbReference type="InterPro" id="IPR023631">
    <property type="entry name" value="Amidase_dom"/>
</dbReference>
<dbReference type="PANTHER" id="PTHR46310">
    <property type="entry name" value="AMIDASE 1"/>
    <property type="match status" value="1"/>
</dbReference>
<dbReference type="AlphaFoldDB" id="A0A8H7TIL9"/>
<dbReference type="OrthoDB" id="5423360at2759"/>
<gene>
    <name evidence="4" type="ORF">IFR04_007270</name>
</gene>
<dbReference type="EMBL" id="JAFJYH010000102">
    <property type="protein sequence ID" value="KAG4419568.1"/>
    <property type="molecule type" value="Genomic_DNA"/>
</dbReference>
<comment type="caution">
    <text evidence="4">The sequence shown here is derived from an EMBL/GenBank/DDBJ whole genome shotgun (WGS) entry which is preliminary data.</text>
</comment>
<reference evidence="4" key="1">
    <citation type="submission" date="2021-02" db="EMBL/GenBank/DDBJ databases">
        <title>Genome sequence Cadophora malorum strain M34.</title>
        <authorList>
            <person name="Stefanovic E."/>
            <person name="Vu D."/>
            <person name="Scully C."/>
            <person name="Dijksterhuis J."/>
            <person name="Roader J."/>
            <person name="Houbraken J."/>
        </authorList>
    </citation>
    <scope>NUCLEOTIDE SEQUENCE</scope>
    <source>
        <strain evidence="4">M34</strain>
    </source>
</reference>
<name>A0A8H7TIL9_9HELO</name>
<dbReference type="InterPro" id="IPR058329">
    <property type="entry name" value="Arp1_N"/>
</dbReference>
<evidence type="ECO:0000256" key="1">
    <source>
        <dbReference type="SAM" id="SignalP"/>
    </source>
</evidence>
<feature type="domain" description="Amidase" evidence="2">
    <location>
        <begin position="221"/>
        <end position="381"/>
    </location>
</feature>
<proteinExistence type="predicted"/>
<organism evidence="4 5">
    <name type="scientific">Cadophora malorum</name>
    <dbReference type="NCBI Taxonomy" id="108018"/>
    <lineage>
        <taxon>Eukaryota</taxon>
        <taxon>Fungi</taxon>
        <taxon>Dikarya</taxon>
        <taxon>Ascomycota</taxon>
        <taxon>Pezizomycotina</taxon>
        <taxon>Leotiomycetes</taxon>
        <taxon>Helotiales</taxon>
        <taxon>Ploettnerulaceae</taxon>
        <taxon>Cadophora</taxon>
    </lineage>
</organism>
<dbReference type="PANTHER" id="PTHR46310:SF7">
    <property type="entry name" value="AMIDASE 1"/>
    <property type="match status" value="1"/>
</dbReference>
<accession>A0A8H7TIL9</accession>
<dbReference type="Pfam" id="PF01425">
    <property type="entry name" value="Amidase"/>
    <property type="match status" value="1"/>
</dbReference>
<dbReference type="InterPro" id="IPR036928">
    <property type="entry name" value="AS_sf"/>
</dbReference>
<protein>
    <recommendedName>
        <fullName evidence="6">Amidase domain-containing protein</fullName>
    </recommendedName>
</protein>
<dbReference type="Proteomes" id="UP000664132">
    <property type="component" value="Unassembled WGS sequence"/>
</dbReference>
<dbReference type="Pfam" id="PF26053">
    <property type="entry name" value="DUF8016"/>
    <property type="match status" value="1"/>
</dbReference>